<keyword evidence="1" id="KW-0500">Molybdenum</keyword>
<dbReference type="GO" id="GO:0005506">
    <property type="term" value="F:iron ion binding"/>
    <property type="evidence" value="ECO:0007669"/>
    <property type="project" value="InterPro"/>
</dbReference>
<protein>
    <recommendedName>
        <fullName evidence="3">Aldehyde oxidase/xanthine dehydrogenase a/b hammerhead domain-containing protein</fullName>
    </recommendedName>
</protein>
<evidence type="ECO:0000313" key="4">
    <source>
        <dbReference type="EMBL" id="SVC44074.1"/>
    </source>
</evidence>
<dbReference type="SMART" id="SM01008">
    <property type="entry name" value="Ald_Xan_dh_C"/>
    <property type="match status" value="1"/>
</dbReference>
<dbReference type="GO" id="GO:0016491">
    <property type="term" value="F:oxidoreductase activity"/>
    <property type="evidence" value="ECO:0007669"/>
    <property type="project" value="UniProtKB-KW"/>
</dbReference>
<proteinExistence type="predicted"/>
<evidence type="ECO:0000259" key="3">
    <source>
        <dbReference type="SMART" id="SM01008"/>
    </source>
</evidence>
<evidence type="ECO:0000256" key="2">
    <source>
        <dbReference type="ARBA" id="ARBA00023002"/>
    </source>
</evidence>
<dbReference type="Gene3D" id="3.90.1170.50">
    <property type="entry name" value="Aldehyde oxidase/xanthine dehydrogenase, a/b hammerhead"/>
    <property type="match status" value="1"/>
</dbReference>
<evidence type="ECO:0000256" key="1">
    <source>
        <dbReference type="ARBA" id="ARBA00022505"/>
    </source>
</evidence>
<sequence>MGQFGIGQSVRREEDPRLLQGRGNYVNDVNLPLQTHCYIFRSPHAHAEITHINTSIAANAPGVVDIFIGDDVAADNLGTPGMVAKRKRPDGSEMWAPPQTPLALERVRYVGDPIAMVIAETLDQAKNAAELIEITFDPLASVTNTADTVKPD</sequence>
<dbReference type="PANTHER" id="PTHR11908">
    <property type="entry name" value="XANTHINE DEHYDROGENASE"/>
    <property type="match status" value="1"/>
</dbReference>
<name>A0A382M4W0_9ZZZZ</name>
<dbReference type="AlphaFoldDB" id="A0A382M4W0"/>
<organism evidence="4">
    <name type="scientific">marine metagenome</name>
    <dbReference type="NCBI Taxonomy" id="408172"/>
    <lineage>
        <taxon>unclassified sequences</taxon>
        <taxon>metagenomes</taxon>
        <taxon>ecological metagenomes</taxon>
    </lineage>
</organism>
<dbReference type="PANTHER" id="PTHR11908:SF132">
    <property type="entry name" value="ALDEHYDE OXIDASE 1-RELATED"/>
    <property type="match status" value="1"/>
</dbReference>
<gene>
    <name evidence="4" type="ORF">METZ01_LOCUS296928</name>
</gene>
<keyword evidence="2" id="KW-0560">Oxidoreductase</keyword>
<dbReference type="InterPro" id="IPR036856">
    <property type="entry name" value="Ald_Oxase/Xan_DH_a/b_sf"/>
</dbReference>
<dbReference type="Pfam" id="PF01315">
    <property type="entry name" value="Ald_Xan_dh_C"/>
    <property type="match status" value="1"/>
</dbReference>
<dbReference type="EMBL" id="UINC01091368">
    <property type="protein sequence ID" value="SVC44074.1"/>
    <property type="molecule type" value="Genomic_DNA"/>
</dbReference>
<reference evidence="4" key="1">
    <citation type="submission" date="2018-05" db="EMBL/GenBank/DDBJ databases">
        <authorList>
            <person name="Lanie J.A."/>
            <person name="Ng W.-L."/>
            <person name="Kazmierczak K.M."/>
            <person name="Andrzejewski T.M."/>
            <person name="Davidsen T.M."/>
            <person name="Wayne K.J."/>
            <person name="Tettelin H."/>
            <person name="Glass J.I."/>
            <person name="Rusch D."/>
            <person name="Podicherti R."/>
            <person name="Tsui H.-C.T."/>
            <person name="Winkler M.E."/>
        </authorList>
    </citation>
    <scope>NUCLEOTIDE SEQUENCE</scope>
</reference>
<accession>A0A382M4W0</accession>
<dbReference type="SUPFAM" id="SSF54665">
    <property type="entry name" value="CO dehydrogenase molybdoprotein N-domain-like"/>
    <property type="match status" value="1"/>
</dbReference>
<feature type="domain" description="Aldehyde oxidase/xanthine dehydrogenase a/b hammerhead" evidence="3">
    <location>
        <begin position="20"/>
        <end position="140"/>
    </location>
</feature>
<feature type="non-terminal residue" evidence="4">
    <location>
        <position position="152"/>
    </location>
</feature>
<dbReference type="InterPro" id="IPR000674">
    <property type="entry name" value="Ald_Oxase/Xan_DH_a/b"/>
</dbReference>
<dbReference type="InterPro" id="IPR016208">
    <property type="entry name" value="Ald_Oxase/xanthine_DH-like"/>
</dbReference>